<feature type="domain" description="Methyl-accepting transducer" evidence="4">
    <location>
        <begin position="60"/>
        <end position="179"/>
    </location>
</feature>
<reference evidence="5 6" key="1">
    <citation type="submission" date="2017-09" db="EMBL/GenBank/DDBJ databases">
        <title>Large-scale bioinformatics analysis of Bacillus genomes uncovers conserved roles of natural products in bacterial physiology.</title>
        <authorList>
            <consortium name="Agbiome Team Llc"/>
            <person name="Bleich R.M."/>
            <person name="Grubbs K.J."/>
            <person name="Santa Maria K.C."/>
            <person name="Allen S.E."/>
            <person name="Farag S."/>
            <person name="Shank E.A."/>
            <person name="Bowers A."/>
        </authorList>
    </citation>
    <scope>NUCLEOTIDE SEQUENCE [LARGE SCALE GENOMIC DNA]</scope>
    <source>
        <strain evidence="5 6">AFS076905</strain>
    </source>
</reference>
<comment type="similarity">
    <text evidence="2">Belongs to the methyl-accepting chemotaxis (MCP) protein family.</text>
</comment>
<keyword evidence="3" id="KW-0807">Transducer</keyword>
<evidence type="ECO:0000256" key="2">
    <source>
        <dbReference type="ARBA" id="ARBA00029447"/>
    </source>
</evidence>
<evidence type="ECO:0000313" key="5">
    <source>
        <dbReference type="EMBL" id="PFN27793.1"/>
    </source>
</evidence>
<dbReference type="PROSITE" id="PS50111">
    <property type="entry name" value="CHEMOTAXIS_TRANSDUC_2"/>
    <property type="match status" value="1"/>
</dbReference>
<keyword evidence="1" id="KW-0145">Chemotaxis</keyword>
<comment type="caution">
    <text evidence="5">The sequence shown here is derived from an EMBL/GenBank/DDBJ whole genome shotgun (WGS) entry which is preliminary data.</text>
</comment>
<dbReference type="PRINTS" id="PR00260">
    <property type="entry name" value="CHEMTRNSDUCR"/>
</dbReference>
<accession>A0A2B1KV88</accession>
<dbReference type="GO" id="GO:0007165">
    <property type="term" value="P:signal transduction"/>
    <property type="evidence" value="ECO:0007669"/>
    <property type="project" value="UniProtKB-KW"/>
</dbReference>
<dbReference type="GO" id="GO:0005886">
    <property type="term" value="C:plasma membrane"/>
    <property type="evidence" value="ECO:0007669"/>
    <property type="project" value="TreeGrafter"/>
</dbReference>
<dbReference type="Pfam" id="PF00015">
    <property type="entry name" value="MCPsignal"/>
    <property type="match status" value="1"/>
</dbReference>
<dbReference type="EMBL" id="NUYN01000010">
    <property type="protein sequence ID" value="PFN27793.1"/>
    <property type="molecule type" value="Genomic_DNA"/>
</dbReference>
<dbReference type="GO" id="GO:0006935">
    <property type="term" value="P:chemotaxis"/>
    <property type="evidence" value="ECO:0007669"/>
    <property type="project" value="UniProtKB-KW"/>
</dbReference>
<dbReference type="Proteomes" id="UP000225182">
    <property type="component" value="Unassembled WGS sequence"/>
</dbReference>
<dbReference type="InterPro" id="IPR004090">
    <property type="entry name" value="Chemotax_Me-accpt_rcpt"/>
</dbReference>
<dbReference type="InterPro" id="IPR004089">
    <property type="entry name" value="MCPsignal_dom"/>
</dbReference>
<name>A0A2B1KV88_BACCE</name>
<proteinExistence type="inferred from homology"/>
<dbReference type="PANTHER" id="PTHR43531">
    <property type="entry name" value="PROTEIN ICFG"/>
    <property type="match status" value="1"/>
</dbReference>
<protein>
    <recommendedName>
        <fullName evidence="4">Methyl-accepting transducer domain-containing protein</fullName>
    </recommendedName>
</protein>
<dbReference type="AlphaFoldDB" id="A0A2B1KV88"/>
<evidence type="ECO:0000256" key="1">
    <source>
        <dbReference type="ARBA" id="ARBA00022500"/>
    </source>
</evidence>
<organism evidence="5 6">
    <name type="scientific">Bacillus cereus</name>
    <dbReference type="NCBI Taxonomy" id="1396"/>
    <lineage>
        <taxon>Bacteria</taxon>
        <taxon>Bacillati</taxon>
        <taxon>Bacillota</taxon>
        <taxon>Bacilli</taxon>
        <taxon>Bacillales</taxon>
        <taxon>Bacillaceae</taxon>
        <taxon>Bacillus</taxon>
        <taxon>Bacillus cereus group</taxon>
    </lineage>
</organism>
<dbReference type="PANTHER" id="PTHR43531:SF11">
    <property type="entry name" value="METHYL-ACCEPTING CHEMOTAXIS PROTEIN 3"/>
    <property type="match status" value="1"/>
</dbReference>
<evidence type="ECO:0000259" key="4">
    <source>
        <dbReference type="PROSITE" id="PS50111"/>
    </source>
</evidence>
<gene>
    <name evidence="5" type="ORF">COJ50_06625</name>
</gene>
<dbReference type="InterPro" id="IPR051310">
    <property type="entry name" value="MCP_chemotaxis"/>
</dbReference>
<dbReference type="Gene3D" id="1.10.287.950">
    <property type="entry name" value="Methyl-accepting chemotaxis protein"/>
    <property type="match status" value="1"/>
</dbReference>
<dbReference type="SUPFAM" id="SSF58104">
    <property type="entry name" value="Methyl-accepting chemotaxis protein (MCP) signaling domain"/>
    <property type="match status" value="1"/>
</dbReference>
<sequence>MITGIKNKSSDVDNHSYPLHTSSLHAKKCNEVAGDTITNLAEHIEYQVSNTHQLENKVYLQKTKQSMEQLFEAFSKVEMKTGKGKADSKTMNEQIAQSRVIHEEMVDDLKSLLLRSDKIYSTLNIITNVAQRTELLALNAHIEASKGGEESKGFSVIADEVKNLAHQTYNIYAFFFNLF</sequence>
<dbReference type="GO" id="GO:0004888">
    <property type="term" value="F:transmembrane signaling receptor activity"/>
    <property type="evidence" value="ECO:0007669"/>
    <property type="project" value="InterPro"/>
</dbReference>
<evidence type="ECO:0000256" key="3">
    <source>
        <dbReference type="PROSITE-ProRule" id="PRU00284"/>
    </source>
</evidence>
<evidence type="ECO:0000313" key="6">
    <source>
        <dbReference type="Proteomes" id="UP000225182"/>
    </source>
</evidence>